<evidence type="ECO:0000313" key="2">
    <source>
        <dbReference type="Proteomes" id="UP000766609"/>
    </source>
</evidence>
<proteinExistence type="predicted"/>
<evidence type="ECO:0000313" key="1">
    <source>
        <dbReference type="EMBL" id="MBY5951446.1"/>
    </source>
</evidence>
<keyword evidence="2" id="KW-1185">Reference proteome</keyword>
<dbReference type="InterPro" id="IPR025332">
    <property type="entry name" value="DUF4238"/>
</dbReference>
<protein>
    <submittedName>
        <fullName evidence="1">DUF4238 domain-containing protein</fullName>
    </submittedName>
</protein>
<gene>
    <name evidence="1" type="ORF">KUV23_10710</name>
</gene>
<reference evidence="1 2" key="1">
    <citation type="submission" date="2021-06" db="EMBL/GenBank/DDBJ databases">
        <title>44 bacteria genomes isolated from Dapeng, Shenzhen.</title>
        <authorList>
            <person name="Zheng W."/>
            <person name="Yu S."/>
            <person name="Huang Y."/>
        </authorList>
    </citation>
    <scope>NUCLEOTIDE SEQUENCE [LARGE SCALE GENOMIC DNA]</scope>
    <source>
        <strain evidence="1 2">DP5N14-6</strain>
    </source>
</reference>
<dbReference type="RefSeq" id="WP_222584122.1">
    <property type="nucleotide sequence ID" value="NZ_JAHVHP010000002.1"/>
</dbReference>
<sequence length="321" mass="38048">MSDPKKHHYVPECYLNEYSGGQDLYCLDLPLLLERNKVSVKCKNPSQLCYLIDFYSINNVNFFDLMNYNVYHIETISFKKVENNYRKIITFLLQDFKLNSDQCIQLSDFILQIKIRNPFFLKVSEYNKVKNLDNVKSDLLIRVLNEERFKNIPKEIVSEMIELFGKRLSESKSFIRDMQLKQLIEKSNPSSKSIVKFRESMLDCKWYLLDSKTCKSSFFTSDNPGISISDNGVLENTKFAQGFRFYFPISSRFCLFFSDHYRDDFYKNGIDGKKSIEILQIEEVQLDYINTLFTPYHNKYLFSRNKEDLIYFGNKLLNTPV</sequence>
<name>A0ABS7N531_9BACT</name>
<organism evidence="1 2">
    <name type="scientific">Algoriphagus marincola</name>
    <dbReference type="NCBI Taxonomy" id="264027"/>
    <lineage>
        <taxon>Bacteria</taxon>
        <taxon>Pseudomonadati</taxon>
        <taxon>Bacteroidota</taxon>
        <taxon>Cytophagia</taxon>
        <taxon>Cytophagales</taxon>
        <taxon>Cyclobacteriaceae</taxon>
        <taxon>Algoriphagus</taxon>
    </lineage>
</organism>
<dbReference type="Pfam" id="PF14022">
    <property type="entry name" value="DUF4238"/>
    <property type="match status" value="1"/>
</dbReference>
<accession>A0ABS7N531</accession>
<comment type="caution">
    <text evidence="1">The sequence shown here is derived from an EMBL/GenBank/DDBJ whole genome shotgun (WGS) entry which is preliminary data.</text>
</comment>
<dbReference type="Proteomes" id="UP000766609">
    <property type="component" value="Unassembled WGS sequence"/>
</dbReference>
<dbReference type="EMBL" id="JAHVHP010000002">
    <property type="protein sequence ID" value="MBY5951446.1"/>
    <property type="molecule type" value="Genomic_DNA"/>
</dbReference>